<dbReference type="VEuPathDB" id="FungiDB:RhiirFUN_013713"/>
<feature type="region of interest" description="Disordered" evidence="1">
    <location>
        <begin position="1"/>
        <end position="30"/>
    </location>
</feature>
<feature type="compositionally biased region" description="Polar residues" evidence="1">
    <location>
        <begin position="11"/>
        <end position="23"/>
    </location>
</feature>
<reference evidence="2 3" key="1">
    <citation type="submission" date="2015-10" db="EMBL/GenBank/DDBJ databases">
        <title>Genome analyses suggest a sexual origin of heterokaryosis in a supposedly ancient asexual fungus.</title>
        <authorList>
            <person name="Ropars J."/>
            <person name="Sedzielewska K."/>
            <person name="Noel J."/>
            <person name="Charron P."/>
            <person name="Farinelli L."/>
            <person name="Marton T."/>
            <person name="Kruger M."/>
            <person name="Pelin A."/>
            <person name="Brachmann A."/>
            <person name="Corradi N."/>
        </authorList>
    </citation>
    <scope>NUCLEOTIDE SEQUENCE [LARGE SCALE GENOMIC DNA]</scope>
    <source>
        <strain evidence="2 3">A4</strain>
    </source>
</reference>
<evidence type="ECO:0000256" key="1">
    <source>
        <dbReference type="SAM" id="MobiDB-lite"/>
    </source>
</evidence>
<accession>A0A2I1HFV6</accession>
<dbReference type="AlphaFoldDB" id="A0A2I1HFV6"/>
<proteinExistence type="predicted"/>
<evidence type="ECO:0000313" key="3">
    <source>
        <dbReference type="Proteomes" id="UP000234323"/>
    </source>
</evidence>
<comment type="caution">
    <text evidence="2">The sequence shown here is derived from an EMBL/GenBank/DDBJ whole genome shotgun (WGS) entry which is preliminary data.</text>
</comment>
<name>A0A2I1HFV6_9GLOM</name>
<dbReference type="EMBL" id="LLXI01002689">
    <property type="protein sequence ID" value="PKY57761.1"/>
    <property type="molecule type" value="Genomic_DNA"/>
</dbReference>
<sequence length="156" mass="17752">MPPIREHKSASPISQHRQNPSSSGEDDVENLSPKRKLRLIKASSLEQYLQHIVQAYNIALGFDWNYSNASSLNIQKSWYVLNIGQRHFNASSKPIYPASQPPSPNRISWCILLSAQPPVGKQFVIRAADGRLDIYQTIYSEKSLLALKYHIELYIC</sequence>
<evidence type="ECO:0000313" key="2">
    <source>
        <dbReference type="EMBL" id="PKY57761.1"/>
    </source>
</evidence>
<keyword evidence="3" id="KW-1185">Reference proteome</keyword>
<dbReference type="Proteomes" id="UP000234323">
    <property type="component" value="Unassembled WGS sequence"/>
</dbReference>
<organism evidence="2 3">
    <name type="scientific">Rhizophagus irregularis</name>
    <dbReference type="NCBI Taxonomy" id="588596"/>
    <lineage>
        <taxon>Eukaryota</taxon>
        <taxon>Fungi</taxon>
        <taxon>Fungi incertae sedis</taxon>
        <taxon>Mucoromycota</taxon>
        <taxon>Glomeromycotina</taxon>
        <taxon>Glomeromycetes</taxon>
        <taxon>Glomerales</taxon>
        <taxon>Glomeraceae</taxon>
        <taxon>Rhizophagus</taxon>
    </lineage>
</organism>
<protein>
    <submittedName>
        <fullName evidence="2">Uncharacterized protein</fullName>
    </submittedName>
</protein>
<gene>
    <name evidence="2" type="ORF">RhiirA4_549791</name>
</gene>